<dbReference type="PROSITE" id="PS51468">
    <property type="entry name" value="VIT"/>
    <property type="match status" value="1"/>
</dbReference>
<dbReference type="EMBL" id="FNCG01000005">
    <property type="protein sequence ID" value="SDG81475.1"/>
    <property type="molecule type" value="Genomic_DNA"/>
</dbReference>
<evidence type="ECO:0000313" key="4">
    <source>
        <dbReference type="Proteomes" id="UP000199705"/>
    </source>
</evidence>
<feature type="transmembrane region" description="Helical" evidence="1">
    <location>
        <begin position="192"/>
        <end position="212"/>
    </location>
</feature>
<protein>
    <submittedName>
        <fullName evidence="3">XrtN system VIT domain protein</fullName>
    </submittedName>
</protein>
<dbReference type="InterPro" id="IPR013694">
    <property type="entry name" value="VIT"/>
</dbReference>
<reference evidence="4" key="1">
    <citation type="submission" date="2016-10" db="EMBL/GenBank/DDBJ databases">
        <authorList>
            <person name="Varghese N."/>
            <person name="Submissions S."/>
        </authorList>
    </citation>
    <scope>NUCLEOTIDE SEQUENCE [LARGE SCALE GENOMIC DNA]</scope>
    <source>
        <strain evidence="4">Gh-67</strain>
    </source>
</reference>
<feature type="transmembrane region" description="Helical" evidence="1">
    <location>
        <begin position="150"/>
        <end position="180"/>
    </location>
</feature>
<dbReference type="RefSeq" id="WP_091166983.1">
    <property type="nucleotide sequence ID" value="NZ_FNCG01000005.1"/>
</dbReference>
<name>A0A1G7XB39_9SPHI</name>
<dbReference type="NCBIfam" id="TIGR04477">
    <property type="entry name" value="sorted_by_XrtN"/>
    <property type="match status" value="1"/>
</dbReference>
<feature type="transmembrane region" description="Helical" evidence="1">
    <location>
        <begin position="42"/>
        <end position="62"/>
    </location>
</feature>
<keyword evidence="1" id="KW-1133">Transmembrane helix</keyword>
<evidence type="ECO:0000256" key="1">
    <source>
        <dbReference type="SAM" id="Phobius"/>
    </source>
</evidence>
<evidence type="ECO:0000313" key="3">
    <source>
        <dbReference type="EMBL" id="SDG81475.1"/>
    </source>
</evidence>
<feature type="domain" description="VIT" evidence="2">
    <location>
        <begin position="317"/>
        <end position="453"/>
    </location>
</feature>
<keyword evidence="4" id="KW-1185">Reference proteome</keyword>
<feature type="transmembrane region" description="Helical" evidence="1">
    <location>
        <begin position="12"/>
        <end position="30"/>
    </location>
</feature>
<dbReference type="STRING" id="551996.SAMN05192573_1055"/>
<keyword evidence="1" id="KW-0812">Transmembrane</keyword>
<dbReference type="Pfam" id="PF08487">
    <property type="entry name" value="VIT"/>
    <property type="match status" value="1"/>
</dbReference>
<feature type="transmembrane region" description="Helical" evidence="1">
    <location>
        <begin position="96"/>
        <end position="115"/>
    </location>
</feature>
<sequence length="835" mass="93609">MKNLKAILFEDSVVKLGLILITISAGFFLMEGSGLFELTEGTAFGAFCFNYSASLVFFFVVIYKGFRRLHYWVLLLALWFISAFALNLSIPVFNTSVTWLSVVICISTISIILSVFMNELSSKMKHVVTFFLGMAFLLFIYYSVYLTSMYLIGIFAAIALGLSLHVFVPMGLAIVTFITVKKTVRGSKSLKMALGAGLLVPVIACSIFIWQWKSINNQVNLSINHNTLSEGKLPTWVVISQTIPKSTIAQRIIKAGIVYTTANLNDSWFWGGWRKASFDEPKQHDPFIVIASLFGGDLNLDEAERIKILEAMYDSRHQAQERLWSGDKLKTANVITNVKIFPEYRLAYTEKTLTVHNTEKGGVRAWAGKQEAIYTFHVPEGSVVSSLSLWIDGKEQQSRLTTKGKAESAYREIVGVEQHDPSVIHWQEGNTVTARIFPCTPEENRKFRVGITSPLRKQGDMLTYESSYFDGPSPEDATEAIQVSFSKKPAGLNMPNFDEISEGVYTADRPYQPDEQITFKAPPLADMPFAFAGKGYQLKDYVPQTTNFNPEAVYLDLNASWSASELDELWPAIKTKKVYYYDGKLETLTEDNLGSVYSRMGKLNFSIFPVNEIKHPESSLLITKCAETSPNLRDLDESEFGKALTSYLPGAKQLQLYNIGTNLTPYLKALKEMRVFTYNEGDMAMLQSRLAKNEFSHSQEDSTHVVLAQSGLVIEQTGDTLKAGNAPDHLLRLFAYNDIMKKVGPHYFDKTYVQPDIIDEANQAFIASPVSSLIVLETQKDYERFGIDENKNSLQNASAKSSGAVPEPSEWLLILVVIAVINFLVYKSKHVQPEL</sequence>
<keyword evidence="1" id="KW-0472">Membrane</keyword>
<dbReference type="AlphaFoldDB" id="A0A1G7XB39"/>
<evidence type="ECO:0000259" key="2">
    <source>
        <dbReference type="PROSITE" id="PS51468"/>
    </source>
</evidence>
<accession>A0A1G7XB39</accession>
<dbReference type="InterPro" id="IPR031005">
    <property type="entry name" value="Sorted_by_XrtN"/>
</dbReference>
<proteinExistence type="predicted"/>
<feature type="transmembrane region" description="Helical" evidence="1">
    <location>
        <begin position="69"/>
        <end position="90"/>
    </location>
</feature>
<gene>
    <name evidence="3" type="ORF">SAMN05192573_1055</name>
</gene>
<organism evidence="3 4">
    <name type="scientific">Mucilaginibacter gossypii</name>
    <dbReference type="NCBI Taxonomy" id="551996"/>
    <lineage>
        <taxon>Bacteria</taxon>
        <taxon>Pseudomonadati</taxon>
        <taxon>Bacteroidota</taxon>
        <taxon>Sphingobacteriia</taxon>
        <taxon>Sphingobacteriales</taxon>
        <taxon>Sphingobacteriaceae</taxon>
        <taxon>Mucilaginibacter</taxon>
    </lineage>
</organism>
<feature type="transmembrane region" description="Helical" evidence="1">
    <location>
        <begin position="127"/>
        <end position="144"/>
    </location>
</feature>
<dbReference type="Proteomes" id="UP000199705">
    <property type="component" value="Unassembled WGS sequence"/>
</dbReference>